<name>A0A915J0W4_ROMCU</name>
<feature type="compositionally biased region" description="Polar residues" evidence="1">
    <location>
        <begin position="61"/>
        <end position="70"/>
    </location>
</feature>
<dbReference type="Proteomes" id="UP000887565">
    <property type="component" value="Unplaced"/>
</dbReference>
<evidence type="ECO:0000313" key="3">
    <source>
        <dbReference type="WBParaSite" id="nRc.2.0.1.t20030-RA"/>
    </source>
</evidence>
<protein>
    <submittedName>
        <fullName evidence="3">Uncharacterized protein</fullName>
    </submittedName>
</protein>
<dbReference type="AlphaFoldDB" id="A0A915J0W4"/>
<sequence>MLAPAQTRSRGRKSSNDFLASINPIRKLRASSFLIPNHAAFILQQQGKMNSERFILPSSFLPPNQSQPPLTTMLMRSRSRRRQSKRRDNDNYDKTLKKRSSATPSGRRDR</sequence>
<organism evidence="2 3">
    <name type="scientific">Romanomermis culicivorax</name>
    <name type="common">Nematode worm</name>
    <dbReference type="NCBI Taxonomy" id="13658"/>
    <lineage>
        <taxon>Eukaryota</taxon>
        <taxon>Metazoa</taxon>
        <taxon>Ecdysozoa</taxon>
        <taxon>Nematoda</taxon>
        <taxon>Enoplea</taxon>
        <taxon>Dorylaimia</taxon>
        <taxon>Mermithida</taxon>
        <taxon>Mermithoidea</taxon>
        <taxon>Mermithidae</taxon>
        <taxon>Romanomermis</taxon>
    </lineage>
</organism>
<feature type="region of interest" description="Disordered" evidence="1">
    <location>
        <begin position="56"/>
        <end position="110"/>
    </location>
</feature>
<keyword evidence="2" id="KW-1185">Reference proteome</keyword>
<dbReference type="WBParaSite" id="nRc.2.0.1.t20030-RA">
    <property type="protein sequence ID" value="nRc.2.0.1.t20030-RA"/>
    <property type="gene ID" value="nRc.2.0.1.g20030"/>
</dbReference>
<proteinExistence type="predicted"/>
<evidence type="ECO:0000313" key="2">
    <source>
        <dbReference type="Proteomes" id="UP000887565"/>
    </source>
</evidence>
<evidence type="ECO:0000256" key="1">
    <source>
        <dbReference type="SAM" id="MobiDB-lite"/>
    </source>
</evidence>
<feature type="compositionally biased region" description="Basic and acidic residues" evidence="1">
    <location>
        <begin position="86"/>
        <end position="95"/>
    </location>
</feature>
<accession>A0A915J0W4</accession>
<reference evidence="3" key="1">
    <citation type="submission" date="2022-11" db="UniProtKB">
        <authorList>
            <consortium name="WormBaseParasite"/>
        </authorList>
    </citation>
    <scope>IDENTIFICATION</scope>
</reference>